<dbReference type="AlphaFoldDB" id="A0AAV3R7V1"/>
<protein>
    <submittedName>
        <fullName evidence="2">Uncharacterized protein</fullName>
    </submittedName>
</protein>
<accession>A0AAV3R7V1</accession>
<gene>
    <name evidence="2" type="ORF">LIER_25377</name>
</gene>
<dbReference type="EMBL" id="BAABME010007623">
    <property type="protein sequence ID" value="GAA0171321.1"/>
    <property type="molecule type" value="Genomic_DNA"/>
</dbReference>
<dbReference type="Proteomes" id="UP001454036">
    <property type="component" value="Unassembled WGS sequence"/>
</dbReference>
<name>A0AAV3R7V1_LITER</name>
<feature type="region of interest" description="Disordered" evidence="1">
    <location>
        <begin position="1"/>
        <end position="32"/>
    </location>
</feature>
<reference evidence="2 3" key="1">
    <citation type="submission" date="2024-01" db="EMBL/GenBank/DDBJ databases">
        <title>The complete chloroplast genome sequence of Lithospermum erythrorhizon: insights into the phylogenetic relationship among Boraginaceae species and the maternal lineages of purple gromwells.</title>
        <authorList>
            <person name="Okada T."/>
            <person name="Watanabe K."/>
        </authorList>
    </citation>
    <scope>NUCLEOTIDE SEQUENCE [LARGE SCALE GENOMIC DNA]</scope>
</reference>
<keyword evidence="3" id="KW-1185">Reference proteome</keyword>
<evidence type="ECO:0000313" key="2">
    <source>
        <dbReference type="EMBL" id="GAA0171321.1"/>
    </source>
</evidence>
<evidence type="ECO:0000256" key="1">
    <source>
        <dbReference type="SAM" id="MobiDB-lite"/>
    </source>
</evidence>
<evidence type="ECO:0000313" key="3">
    <source>
        <dbReference type="Proteomes" id="UP001454036"/>
    </source>
</evidence>
<comment type="caution">
    <text evidence="2">The sequence shown here is derived from an EMBL/GenBank/DDBJ whole genome shotgun (WGS) entry which is preliminary data.</text>
</comment>
<sequence>MKNVEGDKRRKLQKGKSGREDDLSLLWPGVLP</sequence>
<proteinExistence type="predicted"/>
<organism evidence="2 3">
    <name type="scientific">Lithospermum erythrorhizon</name>
    <name type="common">Purple gromwell</name>
    <name type="synonym">Lithospermum officinale var. erythrorhizon</name>
    <dbReference type="NCBI Taxonomy" id="34254"/>
    <lineage>
        <taxon>Eukaryota</taxon>
        <taxon>Viridiplantae</taxon>
        <taxon>Streptophyta</taxon>
        <taxon>Embryophyta</taxon>
        <taxon>Tracheophyta</taxon>
        <taxon>Spermatophyta</taxon>
        <taxon>Magnoliopsida</taxon>
        <taxon>eudicotyledons</taxon>
        <taxon>Gunneridae</taxon>
        <taxon>Pentapetalae</taxon>
        <taxon>asterids</taxon>
        <taxon>lamiids</taxon>
        <taxon>Boraginales</taxon>
        <taxon>Boraginaceae</taxon>
        <taxon>Boraginoideae</taxon>
        <taxon>Lithospermeae</taxon>
        <taxon>Lithospermum</taxon>
    </lineage>
</organism>